<evidence type="ECO:0000256" key="1">
    <source>
        <dbReference type="SAM" id="Phobius"/>
    </source>
</evidence>
<dbReference type="InterPro" id="IPR008756">
    <property type="entry name" value="Peptidase_M56"/>
</dbReference>
<dbReference type="GO" id="GO:0055085">
    <property type="term" value="P:transmembrane transport"/>
    <property type="evidence" value="ECO:0007669"/>
    <property type="project" value="InterPro"/>
</dbReference>
<protein>
    <submittedName>
        <fullName evidence="3">Regulatory sensor-transducer, BlaR1/MecR1 family protein</fullName>
    </submittedName>
</protein>
<keyword evidence="1" id="KW-0472">Membrane</keyword>
<keyword evidence="4" id="KW-1185">Reference proteome</keyword>
<dbReference type="Gene3D" id="3.30.1150.10">
    <property type="match status" value="1"/>
</dbReference>
<evidence type="ECO:0000313" key="3">
    <source>
        <dbReference type="EMBL" id="OXA95023.1"/>
    </source>
</evidence>
<dbReference type="RefSeq" id="WP_089055941.1">
    <property type="nucleotide sequence ID" value="NZ_MUHA01000034.1"/>
</dbReference>
<dbReference type="Proteomes" id="UP000198336">
    <property type="component" value="Unassembled WGS sequence"/>
</dbReference>
<name>A0A226HL87_9FLAO</name>
<gene>
    <name evidence="3" type="ORF">B0A75_19450</name>
</gene>
<sequence length="487" mass="55501">MTAFLIKSTIALCVLLGAYHLFLEKEKFHKFNRFFLIFSLLISFVLPFITIEIIQEVASTANKSIVVPGQITASFVKEETPFYLIFGWILYGIVTAVLFFRFTVNLYKLIKKSKTGVKIKHQKATLVLLQEQTLPYTFLNTIFINEAEYQNNKIETELFTHELIHVNQKHSLDILLIEIIKNVFWFNPIFIFYKKAIQLNHEFLADEKVVQSHNNVSFYQNLLLSKANQNPVYYLASNLNYSVTKKRLIMMTTTTSPSRGFFKKTILLPLFTGLVYFLCTKTVAQEAKANNETAPKKGFYTTYYDKTTFKIKNDKGVVVTEKKYKELTPAEKKAVPNIFTGLPFPANKDEIDAKIEKGGPDTIEIDLYDPKNQKVKKAEGTIYKTVDVSENPTYPGGMEAFYKFVGENFKTPVTPADVKLKGRVYITFVVGKDGALTDFKLLRDIGYGSGDEAIRVLKLSQNWIPGKVNGEPVAVMYSLPITIQAEK</sequence>
<accession>A0A226HL87</accession>
<dbReference type="InterPro" id="IPR051045">
    <property type="entry name" value="TonB-dependent_transducer"/>
</dbReference>
<dbReference type="GO" id="GO:0031992">
    <property type="term" value="F:energy transducer activity"/>
    <property type="evidence" value="ECO:0007669"/>
    <property type="project" value="TreeGrafter"/>
</dbReference>
<comment type="caution">
    <text evidence="3">The sequence shown here is derived from an EMBL/GenBank/DDBJ whole genome shotgun (WGS) entry which is preliminary data.</text>
</comment>
<evidence type="ECO:0000313" key="4">
    <source>
        <dbReference type="Proteomes" id="UP000198336"/>
    </source>
</evidence>
<dbReference type="PANTHER" id="PTHR33446">
    <property type="entry name" value="PROTEIN TONB-RELATED"/>
    <property type="match status" value="1"/>
</dbReference>
<feature type="domain" description="TonB C-terminal" evidence="2">
    <location>
        <begin position="396"/>
        <end position="487"/>
    </location>
</feature>
<dbReference type="PANTHER" id="PTHR33446:SF2">
    <property type="entry name" value="PROTEIN TONB"/>
    <property type="match status" value="1"/>
</dbReference>
<dbReference type="GO" id="GO:0098797">
    <property type="term" value="C:plasma membrane protein complex"/>
    <property type="evidence" value="ECO:0007669"/>
    <property type="project" value="TreeGrafter"/>
</dbReference>
<keyword evidence="1" id="KW-0812">Transmembrane</keyword>
<reference evidence="3 4" key="1">
    <citation type="submission" date="2016-11" db="EMBL/GenBank/DDBJ databases">
        <title>Whole genomes of Flavobacteriaceae.</title>
        <authorList>
            <person name="Stine C."/>
            <person name="Li C."/>
            <person name="Tadesse D."/>
        </authorList>
    </citation>
    <scope>NUCLEOTIDE SEQUENCE [LARGE SCALE GENOMIC DNA]</scope>
    <source>
        <strain evidence="3 4">CCUG 59446</strain>
    </source>
</reference>
<dbReference type="EMBL" id="MUHA01000034">
    <property type="protein sequence ID" value="OXA95023.1"/>
    <property type="molecule type" value="Genomic_DNA"/>
</dbReference>
<dbReference type="PROSITE" id="PS52015">
    <property type="entry name" value="TONB_CTD"/>
    <property type="match status" value="1"/>
</dbReference>
<proteinExistence type="predicted"/>
<organism evidence="3 4">
    <name type="scientific">Flavobacterium oncorhynchi</name>
    <dbReference type="NCBI Taxonomy" id="728056"/>
    <lineage>
        <taxon>Bacteria</taxon>
        <taxon>Pseudomonadati</taxon>
        <taxon>Bacteroidota</taxon>
        <taxon>Flavobacteriia</taxon>
        <taxon>Flavobacteriales</taxon>
        <taxon>Flavobacteriaceae</taxon>
        <taxon>Flavobacterium</taxon>
    </lineage>
</organism>
<dbReference type="Pfam" id="PF05569">
    <property type="entry name" value="Peptidase_M56"/>
    <property type="match status" value="1"/>
</dbReference>
<dbReference type="Pfam" id="PF03544">
    <property type="entry name" value="TonB_C"/>
    <property type="match status" value="1"/>
</dbReference>
<evidence type="ECO:0000259" key="2">
    <source>
        <dbReference type="PROSITE" id="PS52015"/>
    </source>
</evidence>
<feature type="transmembrane region" description="Helical" evidence="1">
    <location>
        <begin position="34"/>
        <end position="54"/>
    </location>
</feature>
<dbReference type="InterPro" id="IPR037682">
    <property type="entry name" value="TonB_C"/>
</dbReference>
<feature type="transmembrane region" description="Helical" evidence="1">
    <location>
        <begin position="6"/>
        <end position="22"/>
    </location>
</feature>
<dbReference type="SUPFAM" id="SSF74653">
    <property type="entry name" value="TolA/TonB C-terminal domain"/>
    <property type="match status" value="1"/>
</dbReference>
<feature type="transmembrane region" description="Helical" evidence="1">
    <location>
        <begin position="82"/>
        <end position="104"/>
    </location>
</feature>
<keyword evidence="1" id="KW-1133">Transmembrane helix</keyword>
<dbReference type="AlphaFoldDB" id="A0A226HL87"/>